<evidence type="ECO:0000259" key="3">
    <source>
        <dbReference type="Pfam" id="PF13439"/>
    </source>
</evidence>
<dbReference type="AlphaFoldDB" id="A0A5P6VW00"/>
<feature type="domain" description="Glycosyltransferase subfamily 4-like N-terminal" evidence="3">
    <location>
        <begin position="79"/>
        <end position="224"/>
    </location>
</feature>
<dbReference type="Proteomes" id="UP000327030">
    <property type="component" value="Chromosome 1"/>
</dbReference>
<name>A0A5P6VW00_PSEXY</name>
<feature type="domain" description="Glycosyl transferase family 1" evidence="2">
    <location>
        <begin position="229"/>
        <end position="378"/>
    </location>
</feature>
<proteinExistence type="predicted"/>
<evidence type="ECO:0000259" key="2">
    <source>
        <dbReference type="Pfam" id="PF00534"/>
    </source>
</evidence>
<keyword evidence="1 4" id="KW-0808">Transferase</keyword>
<dbReference type="Pfam" id="PF13439">
    <property type="entry name" value="Glyco_transf_4"/>
    <property type="match status" value="1"/>
</dbReference>
<dbReference type="GO" id="GO:0016757">
    <property type="term" value="F:glycosyltransferase activity"/>
    <property type="evidence" value="ECO:0007669"/>
    <property type="project" value="InterPro"/>
</dbReference>
<sequence length="403" mass="47071">MKILEINAYYDFGSTGHIVKDLCIEGLKRNYEMYAIYWLCRKKECTSANVIYCGEMFEPSKMRKLTQWIINGGRLNYNDDRTKRIISEIERIAPDIIHLHNLHGDFEHGSINIEMLLTAIAKLKCRVIWTFHDCWPITGRCYYFSYKCCDKWKSGCGNCPQRWFDRQGIIIDYSTENWLRKKKLYEQIEDLTVVTVSNWLNEVVRESMLKNRRIVTVHNGIDTKIFTPAEEKIGNDKFRILCIGWDRRKGYKDYYKLSKMLSEDEEIVVVGRRPIFRRFHRLPNNIRQISRATSKLSMAEIYRNADVYFNASPAETFGLTTVEALSCGTPVVGYRNTATTELLESTGCGANLAENGNVENVVNIIEQIKNSDVNRKALHEICSRMFEHSMMLEQYVEIYENLT</sequence>
<protein>
    <submittedName>
        <fullName evidence="4">Glycosyl transferase family 4</fullName>
    </submittedName>
</protein>
<gene>
    <name evidence="4" type="ORF">FXF36_14925</name>
</gene>
<evidence type="ECO:0000313" key="5">
    <source>
        <dbReference type="Proteomes" id="UP000327030"/>
    </source>
</evidence>
<evidence type="ECO:0000313" key="4">
    <source>
        <dbReference type="EMBL" id="QFJ56084.1"/>
    </source>
</evidence>
<dbReference type="InterPro" id="IPR001296">
    <property type="entry name" value="Glyco_trans_1"/>
</dbReference>
<dbReference type="SUPFAM" id="SSF53756">
    <property type="entry name" value="UDP-Glycosyltransferase/glycogen phosphorylase"/>
    <property type="match status" value="1"/>
</dbReference>
<dbReference type="OrthoDB" id="9768685at2"/>
<dbReference type="PANTHER" id="PTHR46401:SF2">
    <property type="entry name" value="GLYCOSYLTRANSFERASE WBBK-RELATED"/>
    <property type="match status" value="1"/>
</dbReference>
<dbReference type="PANTHER" id="PTHR46401">
    <property type="entry name" value="GLYCOSYLTRANSFERASE WBBK-RELATED"/>
    <property type="match status" value="1"/>
</dbReference>
<dbReference type="RefSeq" id="WP_151625461.1">
    <property type="nucleotide sequence ID" value="NZ_CP043028.1"/>
</dbReference>
<dbReference type="InterPro" id="IPR028098">
    <property type="entry name" value="Glyco_trans_4-like_N"/>
</dbReference>
<dbReference type="Gene3D" id="3.40.50.2000">
    <property type="entry name" value="Glycogen Phosphorylase B"/>
    <property type="match status" value="2"/>
</dbReference>
<accession>A0A5P6VW00</accession>
<reference evidence="5" key="1">
    <citation type="submission" date="2019-08" db="EMBL/GenBank/DDBJ databases">
        <title>Complete Genome Sequence of the Polysaccharide-Degrading Rumen Bacterium Pseudobutyrivibrio xylanivorans MA3014.</title>
        <authorList>
            <person name="Palevich N."/>
            <person name="Maclean P.H."/>
            <person name="Kelly W.J."/>
            <person name="Leahy S.C."/>
            <person name="Rakonjac J."/>
            <person name="Attwood G.T."/>
        </authorList>
    </citation>
    <scope>NUCLEOTIDE SEQUENCE [LARGE SCALE GENOMIC DNA]</scope>
    <source>
        <strain evidence="5">MA3014</strain>
    </source>
</reference>
<dbReference type="EMBL" id="CP043028">
    <property type="protein sequence ID" value="QFJ56084.1"/>
    <property type="molecule type" value="Genomic_DNA"/>
</dbReference>
<dbReference type="GO" id="GO:0009103">
    <property type="term" value="P:lipopolysaccharide biosynthetic process"/>
    <property type="evidence" value="ECO:0007669"/>
    <property type="project" value="TreeGrafter"/>
</dbReference>
<dbReference type="KEGG" id="pxv:FXF36_14925"/>
<dbReference type="Pfam" id="PF00534">
    <property type="entry name" value="Glycos_transf_1"/>
    <property type="match status" value="1"/>
</dbReference>
<organism evidence="4 5">
    <name type="scientific">Pseudobutyrivibrio xylanivorans</name>
    <dbReference type="NCBI Taxonomy" id="185007"/>
    <lineage>
        <taxon>Bacteria</taxon>
        <taxon>Bacillati</taxon>
        <taxon>Bacillota</taxon>
        <taxon>Clostridia</taxon>
        <taxon>Lachnospirales</taxon>
        <taxon>Lachnospiraceae</taxon>
        <taxon>Pseudobutyrivibrio</taxon>
    </lineage>
</organism>
<evidence type="ECO:0000256" key="1">
    <source>
        <dbReference type="ARBA" id="ARBA00022679"/>
    </source>
</evidence>